<dbReference type="RefSeq" id="WP_212608224.1">
    <property type="nucleotide sequence ID" value="NZ_CP073910.1"/>
</dbReference>
<proteinExistence type="predicted"/>
<sequence>MKNRYRFTVALCVAALLGYFTWLGYFARDPFVTIMPQHPRTDVAAVVMSGDMGFKVGMGRQIARRLSDDGIPVIGVNSLTYFRTWRTVAEATALVQDAMGRAEALTHARRIILIGQSFGADMLHVGLAGLPPASRARVAMVTLVVPGATVEYRASPGEMFTFLMHEDDALPTGRALTWAPLLCIFGEQESASLCPLLWQDNAHAVALPGGHPLHYDADAVYREVRREMVRARLSPA</sequence>
<protein>
    <submittedName>
        <fullName evidence="2">Type IV secretion system protein VirJ</fullName>
    </submittedName>
</protein>
<dbReference type="InterPro" id="IPR029058">
    <property type="entry name" value="AB_hydrolase_fold"/>
</dbReference>
<dbReference type="InterPro" id="IPR010333">
    <property type="entry name" value="VirJ"/>
</dbReference>
<keyword evidence="3" id="KW-1185">Reference proteome</keyword>
<evidence type="ECO:0000313" key="2">
    <source>
        <dbReference type="EMBL" id="QUT04397.1"/>
    </source>
</evidence>
<dbReference type="AlphaFoldDB" id="A0A975K4K3"/>
<reference evidence="2" key="1">
    <citation type="submission" date="2021-04" db="EMBL/GenBank/DDBJ databases">
        <title>Isolation of p-tert-butylphenol degrading bacteria Sphingobium phenoxybenzoativorans Tas13 from active sludge.</title>
        <authorList>
            <person name="Li Y."/>
        </authorList>
    </citation>
    <scope>NUCLEOTIDE SEQUENCE</scope>
    <source>
        <strain evidence="2">Tas13</strain>
    </source>
</reference>
<dbReference type="Gene3D" id="3.40.50.1820">
    <property type="entry name" value="alpha/beta hydrolase"/>
    <property type="match status" value="1"/>
</dbReference>
<dbReference type="EMBL" id="CP073910">
    <property type="protein sequence ID" value="QUT04397.1"/>
    <property type="molecule type" value="Genomic_DNA"/>
</dbReference>
<feature type="domain" description="Bacterial virulence" evidence="1">
    <location>
        <begin position="42"/>
        <end position="224"/>
    </location>
</feature>
<dbReference type="Proteomes" id="UP000681425">
    <property type="component" value="Chromosome"/>
</dbReference>
<accession>A0A975K4K3</accession>
<dbReference type="KEGG" id="spph:KFK14_15150"/>
<dbReference type="SUPFAM" id="SSF53474">
    <property type="entry name" value="alpha/beta-Hydrolases"/>
    <property type="match status" value="1"/>
</dbReference>
<evidence type="ECO:0000259" key="1">
    <source>
        <dbReference type="Pfam" id="PF06057"/>
    </source>
</evidence>
<dbReference type="Pfam" id="PF06057">
    <property type="entry name" value="VirJ"/>
    <property type="match status" value="1"/>
</dbReference>
<organism evidence="2 3">
    <name type="scientific">Sphingobium phenoxybenzoativorans</name>
    <dbReference type="NCBI Taxonomy" id="1592790"/>
    <lineage>
        <taxon>Bacteria</taxon>
        <taxon>Pseudomonadati</taxon>
        <taxon>Pseudomonadota</taxon>
        <taxon>Alphaproteobacteria</taxon>
        <taxon>Sphingomonadales</taxon>
        <taxon>Sphingomonadaceae</taxon>
        <taxon>Sphingobium</taxon>
    </lineage>
</organism>
<evidence type="ECO:0000313" key="3">
    <source>
        <dbReference type="Proteomes" id="UP000681425"/>
    </source>
</evidence>
<name>A0A975K4K3_9SPHN</name>
<gene>
    <name evidence="2" type="ORF">KFK14_15150</name>
</gene>